<gene>
    <name evidence="1" type="ORF">AA0228_2522</name>
</gene>
<name>A0ABQ0QE46_9PROT</name>
<evidence type="ECO:0000313" key="1">
    <source>
        <dbReference type="EMBL" id="GBR15478.1"/>
    </source>
</evidence>
<keyword evidence="2" id="KW-1185">Reference proteome</keyword>
<proteinExistence type="predicted"/>
<protein>
    <submittedName>
        <fullName evidence="1">Uncharacterized protein</fullName>
    </submittedName>
</protein>
<dbReference type="Proteomes" id="UP001061070">
    <property type="component" value="Unassembled WGS sequence"/>
</dbReference>
<sequence>MVLGVILAISSNSKIAIAYGSNTQKMAIPNFRLRNAKLAQGPERIPAAIGTYGIVCSANELKK</sequence>
<comment type="caution">
    <text evidence="1">The sequence shown here is derived from an EMBL/GenBank/DDBJ whole genome shotgun (WGS) entry which is preliminary data.</text>
</comment>
<dbReference type="EMBL" id="BAQW01000013">
    <property type="protein sequence ID" value="GBR15478.1"/>
    <property type="molecule type" value="Genomic_DNA"/>
</dbReference>
<evidence type="ECO:0000313" key="2">
    <source>
        <dbReference type="Proteomes" id="UP001061070"/>
    </source>
</evidence>
<organism evidence="1 2">
    <name type="scientific">Gluconobacter frateurii NRIC 0228</name>
    <dbReference type="NCBI Taxonomy" id="1307946"/>
    <lineage>
        <taxon>Bacteria</taxon>
        <taxon>Pseudomonadati</taxon>
        <taxon>Pseudomonadota</taxon>
        <taxon>Alphaproteobacteria</taxon>
        <taxon>Acetobacterales</taxon>
        <taxon>Acetobacteraceae</taxon>
        <taxon>Gluconobacter</taxon>
    </lineage>
</organism>
<accession>A0ABQ0QE46</accession>
<reference evidence="1" key="1">
    <citation type="submission" date="2013-04" db="EMBL/GenBank/DDBJ databases">
        <title>The genome sequencing project of 58 acetic acid bacteria.</title>
        <authorList>
            <person name="Okamoto-Kainuma A."/>
            <person name="Ishikawa M."/>
            <person name="Umino S."/>
            <person name="Koizumi Y."/>
            <person name="Shiwa Y."/>
            <person name="Yoshikawa H."/>
            <person name="Matsutani M."/>
            <person name="Matsushita K."/>
        </authorList>
    </citation>
    <scope>NUCLEOTIDE SEQUENCE</scope>
    <source>
        <strain evidence="1">NRIC 0228</strain>
    </source>
</reference>